<dbReference type="InterPro" id="IPR001789">
    <property type="entry name" value="Sig_transdc_resp-reg_receiver"/>
</dbReference>
<dbReference type="InterPro" id="IPR003593">
    <property type="entry name" value="AAA+_ATPase"/>
</dbReference>
<evidence type="ECO:0000256" key="6">
    <source>
        <dbReference type="ARBA" id="ARBA00023125"/>
    </source>
</evidence>
<dbReference type="InterPro" id="IPR009057">
    <property type="entry name" value="Homeodomain-like_sf"/>
</dbReference>
<proteinExistence type="predicted"/>
<dbReference type="PROSITE" id="PS50045">
    <property type="entry name" value="SIGMA54_INTERACT_4"/>
    <property type="match status" value="1"/>
</dbReference>
<keyword evidence="3" id="KW-0067">ATP-binding</keyword>
<dbReference type="SMART" id="SM00448">
    <property type="entry name" value="REC"/>
    <property type="match status" value="1"/>
</dbReference>
<dbReference type="FunFam" id="3.40.50.300:FF:000006">
    <property type="entry name" value="DNA-binding transcriptional regulator NtrC"/>
    <property type="match status" value="1"/>
</dbReference>
<dbReference type="EMBL" id="JADEYS010000016">
    <property type="protein sequence ID" value="MBE9398535.1"/>
    <property type="molecule type" value="Genomic_DNA"/>
</dbReference>
<dbReference type="Pfam" id="PF00158">
    <property type="entry name" value="Sigma54_activat"/>
    <property type="match status" value="1"/>
</dbReference>
<accession>A0A8J7FW22</accession>
<dbReference type="InterPro" id="IPR058031">
    <property type="entry name" value="AAA_lid_NorR"/>
</dbReference>
<keyword evidence="6" id="KW-0238">DNA-binding</keyword>
<evidence type="ECO:0000256" key="3">
    <source>
        <dbReference type="ARBA" id="ARBA00022840"/>
    </source>
</evidence>
<dbReference type="PROSITE" id="PS00676">
    <property type="entry name" value="SIGMA54_INTERACT_2"/>
    <property type="match status" value="1"/>
</dbReference>
<evidence type="ECO:0000256" key="1">
    <source>
        <dbReference type="ARBA" id="ARBA00022553"/>
    </source>
</evidence>
<dbReference type="SUPFAM" id="SSF52172">
    <property type="entry name" value="CheY-like"/>
    <property type="match status" value="1"/>
</dbReference>
<evidence type="ECO:0000256" key="2">
    <source>
        <dbReference type="ARBA" id="ARBA00022741"/>
    </source>
</evidence>
<dbReference type="InterPro" id="IPR025944">
    <property type="entry name" value="Sigma_54_int_dom_CS"/>
</dbReference>
<dbReference type="InterPro" id="IPR027417">
    <property type="entry name" value="P-loop_NTPase"/>
</dbReference>
<dbReference type="GO" id="GO:0005524">
    <property type="term" value="F:ATP binding"/>
    <property type="evidence" value="ECO:0007669"/>
    <property type="project" value="UniProtKB-KW"/>
</dbReference>
<keyword evidence="1 8" id="KW-0597">Phosphoprotein</keyword>
<dbReference type="InterPro" id="IPR002078">
    <property type="entry name" value="Sigma_54_int"/>
</dbReference>
<feature type="domain" description="Sigma-54 factor interaction" evidence="9">
    <location>
        <begin position="131"/>
        <end position="360"/>
    </location>
</feature>
<evidence type="ECO:0000259" key="10">
    <source>
        <dbReference type="PROSITE" id="PS50110"/>
    </source>
</evidence>
<dbReference type="GO" id="GO:0000160">
    <property type="term" value="P:phosphorelay signal transduction system"/>
    <property type="evidence" value="ECO:0007669"/>
    <property type="project" value="UniProtKB-KW"/>
</dbReference>
<organism evidence="11 12">
    <name type="scientific">Pontibacterium sinense</name>
    <dbReference type="NCBI Taxonomy" id="2781979"/>
    <lineage>
        <taxon>Bacteria</taxon>
        <taxon>Pseudomonadati</taxon>
        <taxon>Pseudomonadota</taxon>
        <taxon>Gammaproteobacteria</taxon>
        <taxon>Oceanospirillales</taxon>
        <taxon>Oceanospirillaceae</taxon>
        <taxon>Pontibacterium</taxon>
    </lineage>
</organism>
<dbReference type="InterPro" id="IPR025943">
    <property type="entry name" value="Sigma_54_int_dom_ATP-bd_2"/>
</dbReference>
<evidence type="ECO:0000256" key="8">
    <source>
        <dbReference type="PROSITE-ProRule" id="PRU00169"/>
    </source>
</evidence>
<dbReference type="Pfam" id="PF00072">
    <property type="entry name" value="Response_reg"/>
    <property type="match status" value="1"/>
</dbReference>
<dbReference type="PANTHER" id="PTHR32071:SF116">
    <property type="entry name" value="TRANSCRIPTIONAL REGULATORY PROTEIN GLRR"/>
    <property type="match status" value="1"/>
</dbReference>
<dbReference type="GO" id="GO:0003677">
    <property type="term" value="F:DNA binding"/>
    <property type="evidence" value="ECO:0007669"/>
    <property type="project" value="UniProtKB-KW"/>
</dbReference>
<feature type="domain" description="Response regulatory" evidence="10">
    <location>
        <begin position="4"/>
        <end position="117"/>
    </location>
</feature>
<dbReference type="FunFam" id="3.40.50.2300:FF:000018">
    <property type="entry name" value="DNA-binding transcriptional regulator NtrC"/>
    <property type="match status" value="1"/>
</dbReference>
<sequence length="447" mass="49145">MSTHILLVDDDTSLLKLLSLRLTSSGYQVTCAENGAQALSRLDDSIDLVLTDLRMEGMDGLELFDQVQKRRPDLPVVIITAHGSIPEAVKATQDGVFGFLTKPIDREQLLETIESALSGTPASPADWCKEIVTRSGSMSELLAQAERVAHSAVSVLVSGASGSGKELLARAIHKASPRRSQPFVAINCGALPEQLLESELFGHVKGAFTGAVSRHQGLFQAADGGTLFLDEIGDMPMPLQVKLLRVLQERQIRPVGSTESIPVDVRVISATHRDLEKAMQENDFREDLYYRLNVVNLRLPPLRERPEDIPLLARYFVERAADRHNSKVKGLSPAALTLLAQMAWPGNVRQLENIIEQVTALSTTPIISEGAIAQALSNQDHVLPTFNDARAEFEQRYLTKVMQITEGNASQAARIAGRNRTDFYKLLNKYNLEPARFKPENGKLKAG</sequence>
<dbReference type="PROSITE" id="PS50110">
    <property type="entry name" value="RESPONSE_REGULATORY"/>
    <property type="match status" value="1"/>
</dbReference>
<dbReference type="Gene3D" id="3.40.50.300">
    <property type="entry name" value="P-loop containing nucleotide triphosphate hydrolases"/>
    <property type="match status" value="1"/>
</dbReference>
<keyword evidence="12" id="KW-1185">Reference proteome</keyword>
<dbReference type="Gene3D" id="1.10.8.60">
    <property type="match status" value="1"/>
</dbReference>
<keyword evidence="2" id="KW-0547">Nucleotide-binding</keyword>
<keyword evidence="7" id="KW-0804">Transcription</keyword>
<comment type="caution">
    <text evidence="11">The sequence shown here is derived from an EMBL/GenBank/DDBJ whole genome shotgun (WGS) entry which is preliminary data.</text>
</comment>
<evidence type="ECO:0000256" key="5">
    <source>
        <dbReference type="ARBA" id="ARBA00023015"/>
    </source>
</evidence>
<evidence type="ECO:0000256" key="4">
    <source>
        <dbReference type="ARBA" id="ARBA00023012"/>
    </source>
</evidence>
<dbReference type="Gene3D" id="1.10.10.60">
    <property type="entry name" value="Homeodomain-like"/>
    <property type="match status" value="1"/>
</dbReference>
<evidence type="ECO:0000313" key="11">
    <source>
        <dbReference type="EMBL" id="MBE9398535.1"/>
    </source>
</evidence>
<dbReference type="SUPFAM" id="SSF52540">
    <property type="entry name" value="P-loop containing nucleoside triphosphate hydrolases"/>
    <property type="match status" value="1"/>
</dbReference>
<dbReference type="RefSeq" id="WP_193954172.1">
    <property type="nucleotide sequence ID" value="NZ_JADEYS010000016.1"/>
</dbReference>
<dbReference type="Gene3D" id="3.40.50.2300">
    <property type="match status" value="1"/>
</dbReference>
<gene>
    <name evidence="11" type="ORF">IOQ59_14860</name>
</gene>
<reference evidence="11" key="1">
    <citation type="submission" date="2020-10" db="EMBL/GenBank/DDBJ databases">
        <title>Bacterium isolated from coastal waters sediment.</title>
        <authorList>
            <person name="Chen R.-J."/>
            <person name="Lu D.-C."/>
            <person name="Zhu K.-L."/>
            <person name="Du Z.-J."/>
        </authorList>
    </citation>
    <scope>NUCLEOTIDE SEQUENCE</scope>
    <source>
        <strain evidence="11">N1Y112</strain>
    </source>
</reference>
<name>A0A8J7FW22_9GAMM</name>
<dbReference type="SMART" id="SM00382">
    <property type="entry name" value="AAA"/>
    <property type="match status" value="1"/>
</dbReference>
<keyword evidence="4" id="KW-0902">Two-component regulatory system</keyword>
<evidence type="ECO:0000313" key="12">
    <source>
        <dbReference type="Proteomes" id="UP000640333"/>
    </source>
</evidence>
<dbReference type="PANTHER" id="PTHR32071">
    <property type="entry name" value="TRANSCRIPTIONAL REGULATORY PROTEIN"/>
    <property type="match status" value="1"/>
</dbReference>
<dbReference type="Proteomes" id="UP000640333">
    <property type="component" value="Unassembled WGS sequence"/>
</dbReference>
<dbReference type="AlphaFoldDB" id="A0A8J7FW22"/>
<protein>
    <submittedName>
        <fullName evidence="11">Sigma 54-interacting transcriptional regulator</fullName>
    </submittedName>
</protein>
<dbReference type="Pfam" id="PF25601">
    <property type="entry name" value="AAA_lid_14"/>
    <property type="match status" value="1"/>
</dbReference>
<dbReference type="SUPFAM" id="SSF46689">
    <property type="entry name" value="Homeodomain-like"/>
    <property type="match status" value="1"/>
</dbReference>
<evidence type="ECO:0000256" key="7">
    <source>
        <dbReference type="ARBA" id="ARBA00023163"/>
    </source>
</evidence>
<dbReference type="CDD" id="cd00009">
    <property type="entry name" value="AAA"/>
    <property type="match status" value="1"/>
</dbReference>
<feature type="modified residue" description="4-aspartylphosphate" evidence="8">
    <location>
        <position position="52"/>
    </location>
</feature>
<dbReference type="GO" id="GO:0006355">
    <property type="term" value="P:regulation of DNA-templated transcription"/>
    <property type="evidence" value="ECO:0007669"/>
    <property type="project" value="InterPro"/>
</dbReference>
<dbReference type="InterPro" id="IPR011006">
    <property type="entry name" value="CheY-like_superfamily"/>
</dbReference>
<evidence type="ECO:0000259" key="9">
    <source>
        <dbReference type="PROSITE" id="PS50045"/>
    </source>
</evidence>
<dbReference type="PROSITE" id="PS00688">
    <property type="entry name" value="SIGMA54_INTERACT_3"/>
    <property type="match status" value="1"/>
</dbReference>
<keyword evidence="5" id="KW-0805">Transcription regulation</keyword>